<evidence type="ECO:0000256" key="1">
    <source>
        <dbReference type="ARBA" id="ARBA00006328"/>
    </source>
</evidence>
<comment type="similarity">
    <text evidence="1">Belongs to the NmrA-type oxidoreductase family.</text>
</comment>
<keyword evidence="6" id="KW-1185">Reference proteome</keyword>
<dbReference type="Pfam" id="PF05368">
    <property type="entry name" value="NmrA"/>
    <property type="match status" value="1"/>
</dbReference>
<gene>
    <name evidence="5" type="ORF">A7K95_07445</name>
    <name evidence="4" type="ORF">GA842_07460</name>
</gene>
<sequence length="307" mass="34187">MNENSQKLVLVTGATGIQGGAVADEALKQGFKVRILVRNKAKAKAQELIKKGAKVVIGDFDDPVSLDNAMQDVDAVFSVPISGVDTVRNDRERKQSLALIHSAVKNSVEQFVHTSVAATSRYKEFPKWGTGYWFEKYWTDKWDIEEAVRSAGFAEWTILKPAAMMENFTEKVESMYPRFKQGEIRTAVLADTRIDHIAMTDVAKFVVAAFADPKMFNHQSIELAAESLSYSEIAATISAVTGKTLKVVTLSPDEALAEGMHIYSVRGDEWNNTVGYNVNIDLLKSYDIKLTSFKEFAEKNKKQFKIG</sequence>
<keyword evidence="2" id="KW-0521">NADP</keyword>
<dbReference type="SUPFAM" id="SSF51735">
    <property type="entry name" value="NAD(P)-binding Rossmann-fold domains"/>
    <property type="match status" value="1"/>
</dbReference>
<reference evidence="4" key="2">
    <citation type="submission" date="2019-10" db="EMBL/GenBank/DDBJ databases">
        <title>Malate fermentation in French cider.</title>
        <authorList>
            <person name="Cousin F.J."/>
            <person name="Medina Fernandez S."/>
            <person name="Misery B."/>
            <person name="Laplace J.-M."/>
            <person name="Cretenet M."/>
        </authorList>
    </citation>
    <scope>NUCLEOTIDE SEQUENCE</scope>
    <source>
        <strain evidence="4">UCMA15901</strain>
    </source>
</reference>
<protein>
    <submittedName>
        <fullName evidence="4">NAD(P)H-binding protein</fullName>
    </submittedName>
</protein>
<dbReference type="RefSeq" id="WP_068806773.1">
    <property type="nucleotide sequence ID" value="NZ_LXND01000052.1"/>
</dbReference>
<evidence type="ECO:0000259" key="3">
    <source>
        <dbReference type="Pfam" id="PF05368"/>
    </source>
</evidence>
<dbReference type="Gene3D" id="3.40.50.720">
    <property type="entry name" value="NAD(P)-binding Rossmann-like Domain"/>
    <property type="match status" value="1"/>
</dbReference>
<dbReference type="InterPro" id="IPR008030">
    <property type="entry name" value="NmrA-like"/>
</dbReference>
<dbReference type="EMBL" id="LXND01000052">
    <property type="protein sequence ID" value="OAD63896.1"/>
    <property type="molecule type" value="Genomic_DNA"/>
</dbReference>
<dbReference type="EMBL" id="WERX01000022">
    <property type="protein sequence ID" value="MDV7694707.1"/>
    <property type="molecule type" value="Genomic_DNA"/>
</dbReference>
<evidence type="ECO:0000313" key="7">
    <source>
        <dbReference type="Proteomes" id="UP001275867"/>
    </source>
</evidence>
<evidence type="ECO:0000256" key="2">
    <source>
        <dbReference type="ARBA" id="ARBA00022857"/>
    </source>
</evidence>
<feature type="domain" description="NmrA-like" evidence="3">
    <location>
        <begin position="6"/>
        <end position="258"/>
    </location>
</feature>
<dbReference type="PANTHER" id="PTHR42748:SF7">
    <property type="entry name" value="NMRA LIKE REDOX SENSOR 1-RELATED"/>
    <property type="match status" value="1"/>
</dbReference>
<reference evidence="5 6" key="1">
    <citation type="submission" date="2016-05" db="EMBL/GenBank/DDBJ databases">
        <title>Draft genome sequence of Pediococcus parvulus 2.6, a probiotic beta-glucan producer strain.</title>
        <authorList>
            <person name="Mohedano M.L."/>
            <person name="Perez-Ramos A."/>
            <person name="Duenas M.T."/>
            <person name="Lamontanara A."/>
            <person name="Orru L."/>
            <person name="Spano G."/>
            <person name="Capozzi V."/>
            <person name="Lopez P."/>
        </authorList>
    </citation>
    <scope>NUCLEOTIDE SEQUENCE [LARGE SCALE GENOMIC DNA]</scope>
    <source>
        <strain evidence="5 6">2.6</strain>
    </source>
</reference>
<dbReference type="InterPro" id="IPR051164">
    <property type="entry name" value="NmrA-like_oxidored"/>
</dbReference>
<dbReference type="Proteomes" id="UP001275867">
    <property type="component" value="Unassembled WGS sequence"/>
</dbReference>
<dbReference type="AlphaFoldDB" id="A0AAP5TFC0"/>
<dbReference type="Proteomes" id="UP000077280">
    <property type="component" value="Unassembled WGS sequence"/>
</dbReference>
<proteinExistence type="inferred from homology"/>
<evidence type="ECO:0000313" key="6">
    <source>
        <dbReference type="Proteomes" id="UP000077280"/>
    </source>
</evidence>
<organism evidence="4 7">
    <name type="scientific">Pediococcus parvulus</name>
    <dbReference type="NCBI Taxonomy" id="54062"/>
    <lineage>
        <taxon>Bacteria</taxon>
        <taxon>Bacillati</taxon>
        <taxon>Bacillota</taxon>
        <taxon>Bacilli</taxon>
        <taxon>Lactobacillales</taxon>
        <taxon>Lactobacillaceae</taxon>
        <taxon>Pediococcus</taxon>
    </lineage>
</organism>
<evidence type="ECO:0000313" key="5">
    <source>
        <dbReference type="EMBL" id="OAD63896.1"/>
    </source>
</evidence>
<dbReference type="PANTHER" id="PTHR42748">
    <property type="entry name" value="NITROGEN METABOLITE REPRESSION PROTEIN NMRA FAMILY MEMBER"/>
    <property type="match status" value="1"/>
</dbReference>
<name>A0AAP5TFC0_9LACO</name>
<evidence type="ECO:0000313" key="4">
    <source>
        <dbReference type="EMBL" id="MDV7694707.1"/>
    </source>
</evidence>
<dbReference type="InterPro" id="IPR036291">
    <property type="entry name" value="NAD(P)-bd_dom_sf"/>
</dbReference>
<comment type="caution">
    <text evidence="4">The sequence shown here is derived from an EMBL/GenBank/DDBJ whole genome shotgun (WGS) entry which is preliminary data.</text>
</comment>
<accession>A0AAP5TFC0</accession>